<dbReference type="GO" id="GO:0008757">
    <property type="term" value="F:S-adenosylmethionine-dependent methyltransferase activity"/>
    <property type="evidence" value="ECO:0007669"/>
    <property type="project" value="UniProtKB-ARBA"/>
</dbReference>
<dbReference type="Proteomes" id="UP000298493">
    <property type="component" value="Unassembled WGS sequence"/>
</dbReference>
<dbReference type="Gene3D" id="3.40.50.150">
    <property type="entry name" value="Vaccinia Virus protein VP39"/>
    <property type="match status" value="1"/>
</dbReference>
<comment type="caution">
    <text evidence="1">The sequence shown here is derived from an EMBL/GenBank/DDBJ whole genome shotgun (WGS) entry which is preliminary data.</text>
</comment>
<dbReference type="InterPro" id="IPR019410">
    <property type="entry name" value="Methyltransf_16"/>
</dbReference>
<dbReference type="STRING" id="86259.A0A4Z1PL11"/>
<evidence type="ECO:0000313" key="1">
    <source>
        <dbReference type="EMBL" id="TID26706.1"/>
    </source>
</evidence>
<sequence>MTKYTSHSTRDPILPPGQMPHALSGAAKSAHETLHVFDLPQIHTKPTAKDLLHALSLLSLQPPSWDDQDKGLKNAHEEGQISPEGVPKYLTSIVSNELRWIKDEAEREQIWDQASLRLAERSGRTGMPAISRTFKIPSPTGYVDLTLHEPSLTEDHLGFKTWASSYMLAKRMCSMDLPSPRNGRHRILELGSGTGLVGLAAAAVLKADVLLTDLPEIEGNLSKNVLQNLDILEFEGGSATTAVLDWADPRLVDGSSSVGTNTLASHGPFPIILAADCMYSAEHPALLVNAITPWLERSPEARLVLEIPLREGHGYEKERQDLRQRLANLGLEVVDDGEETGYDDWGGVGSELQEVPCEWSIWRWKGNS</sequence>
<accession>A0A4Z1PL11</accession>
<dbReference type="PANTHER" id="PTHR14614:SF156">
    <property type="entry name" value="PROTEIN-LYSINE N-METHYLTRANSFERASE EFM2"/>
    <property type="match status" value="1"/>
</dbReference>
<evidence type="ECO:0000313" key="2">
    <source>
        <dbReference type="Proteomes" id="UP000298493"/>
    </source>
</evidence>
<dbReference type="GO" id="GO:0005829">
    <property type="term" value="C:cytosol"/>
    <property type="evidence" value="ECO:0007669"/>
    <property type="project" value="TreeGrafter"/>
</dbReference>
<dbReference type="SUPFAM" id="SSF53335">
    <property type="entry name" value="S-adenosyl-L-methionine-dependent methyltransferases"/>
    <property type="match status" value="1"/>
</dbReference>
<dbReference type="EMBL" id="SNSC02000002">
    <property type="protein sequence ID" value="TID26706.1"/>
    <property type="molecule type" value="Genomic_DNA"/>
</dbReference>
<organism evidence="1 2">
    <name type="scientific">Venturia nashicola</name>
    <dbReference type="NCBI Taxonomy" id="86259"/>
    <lineage>
        <taxon>Eukaryota</taxon>
        <taxon>Fungi</taxon>
        <taxon>Dikarya</taxon>
        <taxon>Ascomycota</taxon>
        <taxon>Pezizomycotina</taxon>
        <taxon>Dothideomycetes</taxon>
        <taxon>Pleosporomycetidae</taxon>
        <taxon>Venturiales</taxon>
        <taxon>Venturiaceae</taxon>
        <taxon>Venturia</taxon>
    </lineage>
</organism>
<dbReference type="InterPro" id="IPR029063">
    <property type="entry name" value="SAM-dependent_MTases_sf"/>
</dbReference>
<dbReference type="PANTHER" id="PTHR14614">
    <property type="entry name" value="HEPATOCELLULAR CARCINOMA-ASSOCIATED ANTIGEN"/>
    <property type="match status" value="1"/>
</dbReference>
<reference evidence="1 2" key="1">
    <citation type="submission" date="2019-04" db="EMBL/GenBank/DDBJ databases">
        <title>High contiguity whole genome sequence and gene annotation resource for two Venturia nashicola isolates.</title>
        <authorList>
            <person name="Prokchorchik M."/>
            <person name="Won K."/>
            <person name="Lee Y."/>
            <person name="Choi E.D."/>
            <person name="Segonzac C."/>
            <person name="Sohn K.H."/>
        </authorList>
    </citation>
    <scope>NUCLEOTIDE SEQUENCE [LARGE SCALE GENOMIC DNA]</scope>
    <source>
        <strain evidence="1 2">PRI2</strain>
    </source>
</reference>
<dbReference type="Pfam" id="PF10294">
    <property type="entry name" value="Methyltransf_16"/>
    <property type="match status" value="1"/>
</dbReference>
<gene>
    <name evidence="1" type="ORF">E6O75_ATG01199</name>
</gene>
<protein>
    <submittedName>
        <fullName evidence="1">Uncharacterized protein</fullName>
    </submittedName>
</protein>
<dbReference type="CDD" id="cd02440">
    <property type="entry name" value="AdoMet_MTases"/>
    <property type="match status" value="1"/>
</dbReference>
<keyword evidence="2" id="KW-1185">Reference proteome</keyword>
<proteinExistence type="predicted"/>
<name>A0A4Z1PL11_9PEZI</name>
<dbReference type="AlphaFoldDB" id="A0A4Z1PL11"/>